<gene>
    <name evidence="4" type="ORF">ACFQ14_06660</name>
</gene>
<dbReference type="InterPro" id="IPR011990">
    <property type="entry name" value="TPR-like_helical_dom_sf"/>
</dbReference>
<feature type="domain" description="Guanylate cyclase" evidence="3">
    <location>
        <begin position="14"/>
        <end position="145"/>
    </location>
</feature>
<comment type="caution">
    <text evidence="4">The sequence shown here is derived from an EMBL/GenBank/DDBJ whole genome shotgun (WGS) entry which is preliminary data.</text>
</comment>
<evidence type="ECO:0000259" key="3">
    <source>
        <dbReference type="PROSITE" id="PS50125"/>
    </source>
</evidence>
<dbReference type="Pfam" id="PF00211">
    <property type="entry name" value="Guanylate_cyc"/>
    <property type="match status" value="1"/>
</dbReference>
<dbReference type="PROSITE" id="PS50125">
    <property type="entry name" value="GUANYLATE_CYCLASE_2"/>
    <property type="match status" value="1"/>
</dbReference>
<dbReference type="SMART" id="SM00044">
    <property type="entry name" value="CYCc"/>
    <property type="match status" value="1"/>
</dbReference>
<dbReference type="PANTHER" id="PTHR16305">
    <property type="entry name" value="TESTICULAR SOLUBLE ADENYLYL CYCLASE"/>
    <property type="match status" value="1"/>
</dbReference>
<protein>
    <submittedName>
        <fullName evidence="4">ATP-binding protein</fullName>
    </submittedName>
</protein>
<dbReference type="EMBL" id="JBHTJV010000003">
    <property type="protein sequence ID" value="MFD0916085.1"/>
    <property type="molecule type" value="Genomic_DNA"/>
</dbReference>
<dbReference type="Gene3D" id="1.25.40.10">
    <property type="entry name" value="Tetratricopeptide repeat domain"/>
    <property type="match status" value="1"/>
</dbReference>
<organism evidence="4 5">
    <name type="scientific">Pseudahrensia aquimaris</name>
    <dbReference type="NCBI Taxonomy" id="744461"/>
    <lineage>
        <taxon>Bacteria</taxon>
        <taxon>Pseudomonadati</taxon>
        <taxon>Pseudomonadota</taxon>
        <taxon>Alphaproteobacteria</taxon>
        <taxon>Hyphomicrobiales</taxon>
        <taxon>Ahrensiaceae</taxon>
        <taxon>Pseudahrensia</taxon>
    </lineage>
</organism>
<keyword evidence="1" id="KW-0547">Nucleotide-binding</keyword>
<accession>A0ABW3FGN3</accession>
<dbReference type="InterPro" id="IPR041664">
    <property type="entry name" value="AAA_16"/>
</dbReference>
<evidence type="ECO:0000256" key="1">
    <source>
        <dbReference type="ARBA" id="ARBA00022741"/>
    </source>
</evidence>
<dbReference type="RefSeq" id="WP_377211920.1">
    <property type="nucleotide sequence ID" value="NZ_JBHTJV010000003.1"/>
</dbReference>
<dbReference type="InterPro" id="IPR003593">
    <property type="entry name" value="AAA+_ATPase"/>
</dbReference>
<dbReference type="Gene3D" id="3.40.50.300">
    <property type="entry name" value="P-loop containing nucleotide triphosphate hydrolases"/>
    <property type="match status" value="1"/>
</dbReference>
<dbReference type="InterPro" id="IPR029787">
    <property type="entry name" value="Nucleotide_cyclase"/>
</dbReference>
<dbReference type="CDD" id="cd07302">
    <property type="entry name" value="CHD"/>
    <property type="match status" value="1"/>
</dbReference>
<dbReference type="InterPro" id="IPR027417">
    <property type="entry name" value="P-loop_NTPase"/>
</dbReference>
<dbReference type="SUPFAM" id="SSF48452">
    <property type="entry name" value="TPR-like"/>
    <property type="match status" value="2"/>
</dbReference>
<reference evidence="5" key="1">
    <citation type="journal article" date="2019" name="Int. J. Syst. Evol. Microbiol.">
        <title>The Global Catalogue of Microorganisms (GCM) 10K type strain sequencing project: providing services to taxonomists for standard genome sequencing and annotation.</title>
        <authorList>
            <consortium name="The Broad Institute Genomics Platform"/>
            <consortium name="The Broad Institute Genome Sequencing Center for Infectious Disease"/>
            <person name="Wu L."/>
            <person name="Ma J."/>
        </authorList>
    </citation>
    <scope>NUCLEOTIDE SEQUENCE [LARGE SCALE GENOMIC DNA]</scope>
    <source>
        <strain evidence="5">CCUG 60023</strain>
    </source>
</reference>
<evidence type="ECO:0000313" key="4">
    <source>
        <dbReference type="EMBL" id="MFD0916085.1"/>
    </source>
</evidence>
<keyword evidence="2 4" id="KW-0067">ATP-binding</keyword>
<keyword evidence="5" id="KW-1185">Reference proteome</keyword>
<sequence length="986" mass="107144">MADLAARPERSVVTILVVDTVGSTEHIASIDPDDAQALLDDVYTHIRRTIERAGGLLVSFAGDGGVAVFGWPGSQEDHADRACSAAWEIQHPSEASEPLFAPNGKPIRFRIGIHSGLVGLRQLHLEGGAILDLVGGTVHLAAALEKRAPKGEILISSQTAQLCRSQMQLLDVDGFPSLEKLGARPHHLVARPHRMNATDLAERYQRPMVGREKQLAALVAKLPRKGEPNKSAAIIGDAGLGKSHLVTNIIREARSQPQSIEILLHGGESQNRSTPFSAIRSLIAQALEIDSRSPISALEQALALHGVNLTMQDAKVFSEFWSTSDAKKMPSPAQLRSLLTRIFLKSAVQGPVMIVIDDLHNIDPESARCFEGLEAEETDYPALLLMAGRREGLEIARAITDDIIHLGPLDIEATLEVARAFPAAEGLSEEVLLLAAQRSGGFPFVLEQILSSIAELGDQALQDIPPGVESVIHARLHQLSDSSKALAQALSVLGESVELELARETLGISAGELQRDLVELQRFDLIHPPLGSRIQFRHGLLADACANTVGRGRRIGLHQRAIEAIRSLHPALDGQHERLAHHAEAAGDDALALEHLWQAAKIASRTWSTGSLRLLFDRALPCIKRLGAKAEMRFVDFVLLCYTPSLQLGELTQLNQYLPEADEIAKRHNQPAKICGVQCQLAIIAWFEGRYEEGLPIAQEATHLAEAMQSPPLIFSAKFVLSSMFYGLARLDEAIKVQTELIELLGGDLRLKRLGSAGIPYALSSGYLSWYLMEVGRYDEGLPHSVTAVEVADEANDPYSKLLTRLGLGRNLLMLGRNAEAEAELRLAFRTGLEHGFQPATIHVSGLLAMALSRLGRGAEGKTIYEEMSDKRLNERCSELERFYLHAGGAEAFGAVGETDRALATCAKALDSALAINNQCLISQGFGLRARLRLNVNPKDPNGLKDLARQNRLCREYGLVAWQPEAIGDIAATLATKEPVERPAAL</sequence>
<dbReference type="GO" id="GO:0005524">
    <property type="term" value="F:ATP binding"/>
    <property type="evidence" value="ECO:0007669"/>
    <property type="project" value="UniProtKB-KW"/>
</dbReference>
<name>A0ABW3FGN3_9HYPH</name>
<dbReference type="SUPFAM" id="SSF52540">
    <property type="entry name" value="P-loop containing nucleoside triphosphate hydrolases"/>
    <property type="match status" value="1"/>
</dbReference>
<evidence type="ECO:0000256" key="2">
    <source>
        <dbReference type="ARBA" id="ARBA00022840"/>
    </source>
</evidence>
<dbReference type="InterPro" id="IPR001054">
    <property type="entry name" value="A/G_cyclase"/>
</dbReference>
<dbReference type="Proteomes" id="UP001597101">
    <property type="component" value="Unassembled WGS sequence"/>
</dbReference>
<dbReference type="SMART" id="SM00382">
    <property type="entry name" value="AAA"/>
    <property type="match status" value="1"/>
</dbReference>
<evidence type="ECO:0000313" key="5">
    <source>
        <dbReference type="Proteomes" id="UP001597101"/>
    </source>
</evidence>
<dbReference type="SUPFAM" id="SSF55073">
    <property type="entry name" value="Nucleotide cyclase"/>
    <property type="match status" value="1"/>
</dbReference>
<dbReference type="PANTHER" id="PTHR16305:SF28">
    <property type="entry name" value="GUANYLATE CYCLASE DOMAIN-CONTAINING PROTEIN"/>
    <property type="match status" value="1"/>
</dbReference>
<dbReference type="Pfam" id="PF13191">
    <property type="entry name" value="AAA_16"/>
    <property type="match status" value="1"/>
</dbReference>
<proteinExistence type="predicted"/>
<dbReference type="Gene3D" id="3.30.70.1230">
    <property type="entry name" value="Nucleotide cyclase"/>
    <property type="match status" value="1"/>
</dbReference>